<evidence type="ECO:0000313" key="2">
    <source>
        <dbReference type="Proteomes" id="UP001651690"/>
    </source>
</evidence>
<accession>A0ABT1M7R6</accession>
<protein>
    <submittedName>
        <fullName evidence="1">Uncharacterized protein</fullName>
    </submittedName>
</protein>
<dbReference type="EMBL" id="JANDBD010000010">
    <property type="protein sequence ID" value="MCP9275213.1"/>
    <property type="molecule type" value="Genomic_DNA"/>
</dbReference>
<dbReference type="RefSeq" id="WP_255062970.1">
    <property type="nucleotide sequence ID" value="NZ_JANDBD010000010.1"/>
</dbReference>
<sequence>MTSRQVRTTSHGKYQLDVTACDVADVVRHAGGWLYDRAMAGWDVAVTVTGDCDVTPLRILGVRTERLESDEDEDGAPARALALAASADVLIATAELRDDVLRTLKRGIAEVTVWGESGVDVLDRGVESVDHVLSAAARAFKTHALRAAGIDEPAGPVETFRRKPTMFLAG</sequence>
<comment type="caution">
    <text evidence="1">The sequence shown here is derived from an EMBL/GenBank/DDBJ whole genome shotgun (WGS) entry which is preliminary data.</text>
</comment>
<reference evidence="1 2" key="1">
    <citation type="submission" date="2022-06" db="EMBL/GenBank/DDBJ databases">
        <title>Mycolicibacterium sp. CAU 1645 isolated from seawater.</title>
        <authorList>
            <person name="Kim W."/>
        </authorList>
    </citation>
    <scope>NUCLEOTIDE SEQUENCE [LARGE SCALE GENOMIC DNA]</scope>
    <source>
        <strain evidence="1 2">CAU 1645</strain>
    </source>
</reference>
<proteinExistence type="predicted"/>
<evidence type="ECO:0000313" key="1">
    <source>
        <dbReference type="EMBL" id="MCP9275213.1"/>
    </source>
</evidence>
<keyword evidence="2" id="KW-1185">Reference proteome</keyword>
<name>A0ABT1M7R6_9MYCO</name>
<gene>
    <name evidence="1" type="ORF">NM203_23760</name>
</gene>
<organism evidence="1 2">
    <name type="scientific">Mycolicibacterium arenosum</name>
    <dbReference type="NCBI Taxonomy" id="2952157"/>
    <lineage>
        <taxon>Bacteria</taxon>
        <taxon>Bacillati</taxon>
        <taxon>Actinomycetota</taxon>
        <taxon>Actinomycetes</taxon>
        <taxon>Mycobacteriales</taxon>
        <taxon>Mycobacteriaceae</taxon>
        <taxon>Mycolicibacterium</taxon>
    </lineage>
</organism>
<dbReference type="Proteomes" id="UP001651690">
    <property type="component" value="Unassembled WGS sequence"/>
</dbReference>